<comment type="caution">
    <text evidence="2">The sequence shown here is derived from an EMBL/GenBank/DDBJ whole genome shotgun (WGS) entry which is preliminary data.</text>
</comment>
<proteinExistence type="predicted"/>
<sequence length="179" mass="21175">MAIKNKKILFVVLVIIVIILITFILNAMKREYGNDEESILKVIRSIDGYNFQSIKILEIKDIKNERVVPFLMNNNPGYIQFTKNKRGNYEWKHIEKRENQSFASYLVNLHGEELPNLKFLFVTNEDSEIAKVELDVNGQVFKKEFKVHEDLVAWIDLPKHKSAEYKYKYYDENGKLIEE</sequence>
<gene>
    <name evidence="2" type="ORF">KHA93_05800</name>
</gene>
<organism evidence="2 3">
    <name type="scientific">Lederbergia citrisecunda</name>
    <dbReference type="NCBI Taxonomy" id="2833583"/>
    <lineage>
        <taxon>Bacteria</taxon>
        <taxon>Bacillati</taxon>
        <taxon>Bacillota</taxon>
        <taxon>Bacilli</taxon>
        <taxon>Bacillales</taxon>
        <taxon>Bacillaceae</taxon>
        <taxon>Lederbergia</taxon>
    </lineage>
</organism>
<evidence type="ECO:0000313" key="3">
    <source>
        <dbReference type="Proteomes" id="UP000682713"/>
    </source>
</evidence>
<keyword evidence="1" id="KW-0812">Transmembrane</keyword>
<keyword evidence="1" id="KW-1133">Transmembrane helix</keyword>
<evidence type="ECO:0000313" key="2">
    <source>
        <dbReference type="EMBL" id="MBS4199167.1"/>
    </source>
</evidence>
<name>A0A942TM12_9BACI</name>
<dbReference type="AlphaFoldDB" id="A0A942TM12"/>
<dbReference type="Proteomes" id="UP000682713">
    <property type="component" value="Unassembled WGS sequence"/>
</dbReference>
<reference evidence="2 3" key="1">
    <citation type="submission" date="2021-05" db="EMBL/GenBank/DDBJ databases">
        <title>Novel Bacillus species.</title>
        <authorList>
            <person name="Liu G."/>
        </authorList>
    </citation>
    <scope>NUCLEOTIDE SEQUENCE [LARGE SCALE GENOMIC DNA]</scope>
    <source>
        <strain evidence="2 3">FJAT-49732</strain>
    </source>
</reference>
<keyword evidence="1" id="KW-0472">Membrane</keyword>
<dbReference type="EMBL" id="JAGYPJ010000001">
    <property type="protein sequence ID" value="MBS4199167.1"/>
    <property type="molecule type" value="Genomic_DNA"/>
</dbReference>
<feature type="transmembrane region" description="Helical" evidence="1">
    <location>
        <begin position="7"/>
        <end position="28"/>
    </location>
</feature>
<keyword evidence="3" id="KW-1185">Reference proteome</keyword>
<accession>A0A942TM12</accession>
<dbReference type="RefSeq" id="WP_213109867.1">
    <property type="nucleotide sequence ID" value="NZ_JAGYPJ010000001.1"/>
</dbReference>
<protein>
    <submittedName>
        <fullName evidence="2">Uncharacterized protein</fullName>
    </submittedName>
</protein>
<evidence type="ECO:0000256" key="1">
    <source>
        <dbReference type="SAM" id="Phobius"/>
    </source>
</evidence>